<name>A0A1I0IW31_9RHOB</name>
<accession>A0A1I0IW31</accession>
<gene>
    <name evidence="2" type="ORF">SAMN04489858_11952</name>
</gene>
<dbReference type="Proteomes" id="UP000199180">
    <property type="component" value="Unassembled WGS sequence"/>
</dbReference>
<protein>
    <submittedName>
        <fullName evidence="2">Uncharacterized protein</fullName>
    </submittedName>
</protein>
<sequence>MDIFQMLIWGGALLTLIGLAALIWCIATVMRARRAGLDDETLKQKMRGVLAVNMGALAASMLGLMIVVTGIMLGS</sequence>
<dbReference type="EMBL" id="FOHO01000019">
    <property type="protein sequence ID" value="SEU01551.1"/>
    <property type="molecule type" value="Genomic_DNA"/>
</dbReference>
<dbReference type="AlphaFoldDB" id="A0A1I0IW31"/>
<feature type="transmembrane region" description="Helical" evidence="1">
    <location>
        <begin position="50"/>
        <end position="73"/>
    </location>
</feature>
<organism evidence="2 3">
    <name type="scientific">Paracoccus homiensis</name>
    <dbReference type="NCBI Taxonomy" id="364199"/>
    <lineage>
        <taxon>Bacteria</taxon>
        <taxon>Pseudomonadati</taxon>
        <taxon>Pseudomonadota</taxon>
        <taxon>Alphaproteobacteria</taxon>
        <taxon>Rhodobacterales</taxon>
        <taxon>Paracoccaceae</taxon>
        <taxon>Paracoccus</taxon>
    </lineage>
</organism>
<keyword evidence="3" id="KW-1185">Reference proteome</keyword>
<evidence type="ECO:0000256" key="1">
    <source>
        <dbReference type="SAM" id="Phobius"/>
    </source>
</evidence>
<keyword evidence="1" id="KW-0812">Transmembrane</keyword>
<feature type="transmembrane region" description="Helical" evidence="1">
    <location>
        <begin position="6"/>
        <end position="29"/>
    </location>
</feature>
<reference evidence="2 3" key="1">
    <citation type="submission" date="2016-10" db="EMBL/GenBank/DDBJ databases">
        <authorList>
            <person name="de Groot N.N."/>
        </authorList>
    </citation>
    <scope>NUCLEOTIDE SEQUENCE [LARGE SCALE GENOMIC DNA]</scope>
    <source>
        <strain evidence="2 3">DSM 17862</strain>
    </source>
</reference>
<dbReference type="RefSeq" id="WP_175479956.1">
    <property type="nucleotide sequence ID" value="NZ_FOHO01000019.1"/>
</dbReference>
<evidence type="ECO:0000313" key="2">
    <source>
        <dbReference type="EMBL" id="SEU01551.1"/>
    </source>
</evidence>
<dbReference type="STRING" id="364199.SAMN04489858_11952"/>
<proteinExistence type="predicted"/>
<keyword evidence="1" id="KW-1133">Transmembrane helix</keyword>
<evidence type="ECO:0000313" key="3">
    <source>
        <dbReference type="Proteomes" id="UP000199180"/>
    </source>
</evidence>
<keyword evidence="1" id="KW-0472">Membrane</keyword>